<dbReference type="AlphaFoldDB" id="A0A6M4GQH7"/>
<evidence type="ECO:0000256" key="2">
    <source>
        <dbReference type="ARBA" id="ARBA00023002"/>
    </source>
</evidence>
<accession>A0A6M4GQH7</accession>
<dbReference type="Pfam" id="PF00106">
    <property type="entry name" value="adh_short"/>
    <property type="match status" value="1"/>
</dbReference>
<evidence type="ECO:0000313" key="4">
    <source>
        <dbReference type="Proteomes" id="UP000501534"/>
    </source>
</evidence>
<comment type="similarity">
    <text evidence="1">Belongs to the short-chain dehydrogenases/reductases (SDR) family.</text>
</comment>
<sequence>MALNPKIGNWKDRRVWIVGASTGIGAALAEDLLAKGAKVAVSARKREPLEAMAAKHGGNVAVLPLDINDAPALAAATQQIVARWGGLDLFVLMAGDYAPMRAYELDLEVARRMIQTNIQGYLNGLAPVIPLMMKQRSGTLCLVSSVAGFRGLPKSLIYGPTKAAIINLAETMYMDLSDKGLGVCVVNPGFVRTPLTAGNEFKMPALIEPEEAAREIVKGLEKGHFEIHFPKRFTGWLKLMRHLPYSLYFPAIRKMTGL</sequence>
<dbReference type="Proteomes" id="UP000501534">
    <property type="component" value="Chromosome"/>
</dbReference>
<gene>
    <name evidence="3" type="ORF">DSM104443_00648</name>
</gene>
<dbReference type="EC" id="1.-.-.-" evidence="3"/>
<keyword evidence="2 3" id="KW-0560">Oxidoreductase</keyword>
<dbReference type="PANTHER" id="PTHR44196:SF1">
    <property type="entry name" value="DEHYDROGENASE_REDUCTASE SDR FAMILY MEMBER 7B"/>
    <property type="match status" value="1"/>
</dbReference>
<dbReference type="GO" id="GO:0016491">
    <property type="term" value="F:oxidoreductase activity"/>
    <property type="evidence" value="ECO:0007669"/>
    <property type="project" value="UniProtKB-KW"/>
</dbReference>
<name>A0A6M4GQH7_9PROT</name>
<dbReference type="PRINTS" id="PR00081">
    <property type="entry name" value="GDHRDH"/>
</dbReference>
<dbReference type="GO" id="GO:0016020">
    <property type="term" value="C:membrane"/>
    <property type="evidence" value="ECO:0007669"/>
    <property type="project" value="TreeGrafter"/>
</dbReference>
<evidence type="ECO:0000256" key="1">
    <source>
        <dbReference type="ARBA" id="ARBA00006484"/>
    </source>
</evidence>
<dbReference type="RefSeq" id="WP_171089441.1">
    <property type="nucleotide sequence ID" value="NZ_CP053069.1"/>
</dbReference>
<keyword evidence="4" id="KW-1185">Reference proteome</keyword>
<protein>
    <submittedName>
        <fullName evidence="3">Putative oxidoreductase</fullName>
        <ecNumber evidence="3">1.-.-.-</ecNumber>
    </submittedName>
</protein>
<dbReference type="InterPro" id="IPR002347">
    <property type="entry name" value="SDR_fam"/>
</dbReference>
<dbReference type="SUPFAM" id="SSF51735">
    <property type="entry name" value="NAD(P)-binding Rossmann-fold domains"/>
    <property type="match status" value="1"/>
</dbReference>
<reference evidence="3 4" key="1">
    <citation type="submission" date="2020-04" db="EMBL/GenBank/DDBJ databases">
        <title>Usitatibacter rugosus gen. nov., sp. nov. and Usitatibacter palustris sp. nov., novel members of Usitatibacteraceae fam. nov. within the order Nitrosomonadales isolated from soil.</title>
        <authorList>
            <person name="Huber K.J."/>
            <person name="Neumann-Schaal M."/>
            <person name="Geppert A."/>
            <person name="Luckner M."/>
            <person name="Wanner G."/>
            <person name="Overmann J."/>
        </authorList>
    </citation>
    <scope>NUCLEOTIDE SEQUENCE [LARGE SCALE GENOMIC DNA]</scope>
    <source>
        <strain evidence="3 4">0125_3</strain>
    </source>
</reference>
<dbReference type="PANTHER" id="PTHR44196">
    <property type="entry name" value="DEHYDROGENASE/REDUCTASE SDR FAMILY MEMBER 7B"/>
    <property type="match status" value="1"/>
</dbReference>
<organism evidence="3 4">
    <name type="scientific">Usitatibacter rugosus</name>
    <dbReference type="NCBI Taxonomy" id="2732067"/>
    <lineage>
        <taxon>Bacteria</taxon>
        <taxon>Pseudomonadati</taxon>
        <taxon>Pseudomonadota</taxon>
        <taxon>Betaproteobacteria</taxon>
        <taxon>Nitrosomonadales</taxon>
        <taxon>Usitatibacteraceae</taxon>
        <taxon>Usitatibacter</taxon>
    </lineage>
</organism>
<dbReference type="EMBL" id="CP053069">
    <property type="protein sequence ID" value="QJR09599.1"/>
    <property type="molecule type" value="Genomic_DNA"/>
</dbReference>
<evidence type="ECO:0000313" key="3">
    <source>
        <dbReference type="EMBL" id="QJR09599.1"/>
    </source>
</evidence>
<dbReference type="InterPro" id="IPR036291">
    <property type="entry name" value="NAD(P)-bd_dom_sf"/>
</dbReference>
<proteinExistence type="inferred from homology"/>
<dbReference type="KEGG" id="uru:DSM104443_00648"/>
<dbReference type="Gene3D" id="3.40.50.720">
    <property type="entry name" value="NAD(P)-binding Rossmann-like Domain"/>
    <property type="match status" value="1"/>
</dbReference>